<reference evidence="1 2" key="1">
    <citation type="journal article" date="2019" name="Sci. Rep.">
        <title>Orb-weaving spider Araneus ventricosus genome elucidates the spidroin gene catalogue.</title>
        <authorList>
            <person name="Kono N."/>
            <person name="Nakamura H."/>
            <person name="Ohtoshi R."/>
            <person name="Moran D.A.P."/>
            <person name="Shinohara A."/>
            <person name="Yoshida Y."/>
            <person name="Fujiwara M."/>
            <person name="Mori M."/>
            <person name="Tomita M."/>
            <person name="Arakawa K."/>
        </authorList>
    </citation>
    <scope>NUCLEOTIDE SEQUENCE [LARGE SCALE GENOMIC DNA]</scope>
</reference>
<name>A0A4Y2KAI5_ARAVE</name>
<evidence type="ECO:0000313" key="1">
    <source>
        <dbReference type="EMBL" id="GBM98715.1"/>
    </source>
</evidence>
<keyword evidence="2" id="KW-1185">Reference proteome</keyword>
<gene>
    <name evidence="1" type="ORF">AVEN_117121_1</name>
</gene>
<dbReference type="Proteomes" id="UP000499080">
    <property type="component" value="Unassembled WGS sequence"/>
</dbReference>
<proteinExistence type="predicted"/>
<sequence>MSTNLDAACSDHGCNNQSVVLIKIEWNGPPVSKRIENPPVVAINNSLAVIGFNEMTQQNMGTMMIKRAQTIEITINPRKSASPSQFKIRPIGSNESFHEHYSYEWFIQRMSEYLDIKQVTSDNFFKKA</sequence>
<dbReference type="AlphaFoldDB" id="A0A4Y2KAI5"/>
<dbReference type="EMBL" id="BGPR01004350">
    <property type="protein sequence ID" value="GBM98715.1"/>
    <property type="molecule type" value="Genomic_DNA"/>
</dbReference>
<comment type="caution">
    <text evidence="1">The sequence shown here is derived from an EMBL/GenBank/DDBJ whole genome shotgun (WGS) entry which is preliminary data.</text>
</comment>
<organism evidence="1 2">
    <name type="scientific">Araneus ventricosus</name>
    <name type="common">Orbweaver spider</name>
    <name type="synonym">Epeira ventricosa</name>
    <dbReference type="NCBI Taxonomy" id="182803"/>
    <lineage>
        <taxon>Eukaryota</taxon>
        <taxon>Metazoa</taxon>
        <taxon>Ecdysozoa</taxon>
        <taxon>Arthropoda</taxon>
        <taxon>Chelicerata</taxon>
        <taxon>Arachnida</taxon>
        <taxon>Araneae</taxon>
        <taxon>Araneomorphae</taxon>
        <taxon>Entelegynae</taxon>
        <taxon>Araneoidea</taxon>
        <taxon>Araneidae</taxon>
        <taxon>Araneus</taxon>
    </lineage>
</organism>
<evidence type="ECO:0000313" key="2">
    <source>
        <dbReference type="Proteomes" id="UP000499080"/>
    </source>
</evidence>
<protein>
    <submittedName>
        <fullName evidence="1">Uncharacterized protein</fullName>
    </submittedName>
</protein>
<accession>A0A4Y2KAI5</accession>